<dbReference type="STRING" id="52689.AKG39_00555"/>
<dbReference type="Gene3D" id="1.10.357.10">
    <property type="entry name" value="Tetracycline Repressor, domain 2"/>
    <property type="match status" value="1"/>
</dbReference>
<sequence length="219" mass="25782">MSSQRENILAIATKLFYDQGYNNTYFYQISEALNITKSLISYHFTTKSQLAKEVIEKFSVQNKNRIAFKLYQNYFFNNKYDLQLSTAIEIRLSTTLILSDPKVARYIKESADGNFEDMFIEHYKSFYKIHDRQYHLNINRQNDEISLLARGATAASNAIIIDFINNSLDCTLDECLDYIVEMNFRFMRVDEKRINQIIDKSKEVIDKVGFELSPYFVIE</sequence>
<evidence type="ECO:0000313" key="5">
    <source>
        <dbReference type="Proteomes" id="UP000036873"/>
    </source>
</evidence>
<feature type="domain" description="HTH tetR-type" evidence="3">
    <location>
        <begin position="2"/>
        <end position="62"/>
    </location>
</feature>
<dbReference type="SUPFAM" id="SSF46689">
    <property type="entry name" value="Homeodomain-like"/>
    <property type="match status" value="1"/>
</dbReference>
<gene>
    <name evidence="4" type="ORF">AKG39_00555</name>
</gene>
<dbReference type="InterPro" id="IPR001647">
    <property type="entry name" value="HTH_TetR"/>
</dbReference>
<protein>
    <recommendedName>
        <fullName evidence="3">HTH tetR-type domain-containing protein</fullName>
    </recommendedName>
</protein>
<name>A0A0L6U6Z3_9FIRM</name>
<dbReference type="Pfam" id="PF00440">
    <property type="entry name" value="TetR_N"/>
    <property type="match status" value="1"/>
</dbReference>
<keyword evidence="1 2" id="KW-0238">DNA-binding</keyword>
<dbReference type="Proteomes" id="UP000036873">
    <property type="component" value="Unassembled WGS sequence"/>
</dbReference>
<evidence type="ECO:0000259" key="3">
    <source>
        <dbReference type="PROSITE" id="PS50977"/>
    </source>
</evidence>
<dbReference type="GO" id="GO:0003677">
    <property type="term" value="F:DNA binding"/>
    <property type="evidence" value="ECO:0007669"/>
    <property type="project" value="UniProtKB-UniRule"/>
</dbReference>
<evidence type="ECO:0000256" key="1">
    <source>
        <dbReference type="ARBA" id="ARBA00023125"/>
    </source>
</evidence>
<keyword evidence="5" id="KW-1185">Reference proteome</keyword>
<feature type="DNA-binding region" description="H-T-H motif" evidence="2">
    <location>
        <begin position="25"/>
        <end position="44"/>
    </location>
</feature>
<dbReference type="RefSeq" id="WP_050738412.1">
    <property type="nucleotide sequence ID" value="NZ_LGYO01000002.1"/>
</dbReference>
<organism evidence="4 5">
    <name type="scientific">Acetobacterium bakii</name>
    <dbReference type="NCBI Taxonomy" id="52689"/>
    <lineage>
        <taxon>Bacteria</taxon>
        <taxon>Bacillati</taxon>
        <taxon>Bacillota</taxon>
        <taxon>Clostridia</taxon>
        <taxon>Eubacteriales</taxon>
        <taxon>Eubacteriaceae</taxon>
        <taxon>Acetobacterium</taxon>
    </lineage>
</organism>
<dbReference type="AlphaFoldDB" id="A0A0L6U6Z3"/>
<dbReference type="EMBL" id="LGYO01000002">
    <property type="protein sequence ID" value="KNZ43565.1"/>
    <property type="molecule type" value="Genomic_DNA"/>
</dbReference>
<proteinExistence type="predicted"/>
<accession>A0A0L6U6Z3</accession>
<evidence type="ECO:0000256" key="2">
    <source>
        <dbReference type="PROSITE-ProRule" id="PRU00335"/>
    </source>
</evidence>
<dbReference type="InterPro" id="IPR009057">
    <property type="entry name" value="Homeodomain-like_sf"/>
</dbReference>
<dbReference type="PRINTS" id="PR00455">
    <property type="entry name" value="HTHTETR"/>
</dbReference>
<comment type="caution">
    <text evidence="4">The sequence shown here is derived from an EMBL/GenBank/DDBJ whole genome shotgun (WGS) entry which is preliminary data.</text>
</comment>
<reference evidence="5" key="1">
    <citation type="submission" date="2015-07" db="EMBL/GenBank/DDBJ databases">
        <title>Draft genome sequence of Acetobacterium bakii DSM 8293, a potential psychrophilic chemical producer through syngas fermentation.</title>
        <authorList>
            <person name="Song Y."/>
            <person name="Hwang S."/>
            <person name="Cho B.-K."/>
        </authorList>
    </citation>
    <scope>NUCLEOTIDE SEQUENCE [LARGE SCALE GENOMIC DNA]</scope>
    <source>
        <strain evidence="5">DSM 8239</strain>
    </source>
</reference>
<dbReference type="PROSITE" id="PS50977">
    <property type="entry name" value="HTH_TETR_2"/>
    <property type="match status" value="1"/>
</dbReference>
<evidence type="ECO:0000313" key="4">
    <source>
        <dbReference type="EMBL" id="KNZ43565.1"/>
    </source>
</evidence>
<dbReference type="OrthoDB" id="9812484at2"/>